<name>A0A0M3KIN0_ANISI</name>
<protein>
    <submittedName>
        <fullName evidence="2">40S ribosomal protein S15</fullName>
    </submittedName>
</protein>
<evidence type="ECO:0000313" key="2">
    <source>
        <dbReference type="WBParaSite" id="ASIM_0002084901-mRNA-1"/>
    </source>
</evidence>
<proteinExistence type="predicted"/>
<accession>A0A0M3KIN0</accession>
<dbReference type="AlphaFoldDB" id="A0A0M3KIN0"/>
<feature type="transmembrane region" description="Helical" evidence="1">
    <location>
        <begin position="57"/>
        <end position="73"/>
    </location>
</feature>
<keyword evidence="1" id="KW-1133">Transmembrane helix</keyword>
<sequence length="102" mass="11756">LNVSLAEYKELFPRGSGKMPEKKIGRRLSKKGLRQRLQADFRMLDAAITTDLPMRNWFVSFYSCCLSAVVSLFQNKCEYYIPLVLFIISIKFCFSSAVSKMN</sequence>
<evidence type="ECO:0000256" key="1">
    <source>
        <dbReference type="SAM" id="Phobius"/>
    </source>
</evidence>
<keyword evidence="1" id="KW-0472">Membrane</keyword>
<keyword evidence="1" id="KW-0812">Transmembrane</keyword>
<dbReference type="WBParaSite" id="ASIM_0002084901-mRNA-1">
    <property type="protein sequence ID" value="ASIM_0002084901-mRNA-1"/>
    <property type="gene ID" value="ASIM_0002084901"/>
</dbReference>
<organism evidence="2">
    <name type="scientific">Anisakis simplex</name>
    <name type="common">Herring worm</name>
    <dbReference type="NCBI Taxonomy" id="6269"/>
    <lineage>
        <taxon>Eukaryota</taxon>
        <taxon>Metazoa</taxon>
        <taxon>Ecdysozoa</taxon>
        <taxon>Nematoda</taxon>
        <taxon>Chromadorea</taxon>
        <taxon>Rhabditida</taxon>
        <taxon>Spirurina</taxon>
        <taxon>Ascaridomorpha</taxon>
        <taxon>Ascaridoidea</taxon>
        <taxon>Anisakidae</taxon>
        <taxon>Anisakis</taxon>
        <taxon>Anisakis simplex complex</taxon>
    </lineage>
</organism>
<feature type="transmembrane region" description="Helical" evidence="1">
    <location>
        <begin position="79"/>
        <end position="98"/>
    </location>
</feature>
<reference evidence="2" key="1">
    <citation type="submission" date="2017-02" db="UniProtKB">
        <authorList>
            <consortium name="WormBaseParasite"/>
        </authorList>
    </citation>
    <scope>IDENTIFICATION</scope>
</reference>